<evidence type="ECO:0000313" key="2">
    <source>
        <dbReference type="EMBL" id="SEO17078.1"/>
    </source>
</evidence>
<dbReference type="InterPro" id="IPR007038">
    <property type="entry name" value="HupE_UreJ"/>
</dbReference>
<feature type="transmembrane region" description="Helical" evidence="1">
    <location>
        <begin position="53"/>
        <end position="78"/>
    </location>
</feature>
<keyword evidence="1" id="KW-1133">Transmembrane helix</keyword>
<name>A0A1H8MIN9_9PROT</name>
<evidence type="ECO:0000256" key="1">
    <source>
        <dbReference type="SAM" id="Phobius"/>
    </source>
</evidence>
<protein>
    <submittedName>
        <fullName evidence="2">HupE / UreJ protein</fullName>
    </submittedName>
</protein>
<keyword evidence="1" id="KW-0812">Transmembrane</keyword>
<organism evidence="2 3">
    <name type="scientific">Nitrosomonas oligotropha</name>
    <dbReference type="NCBI Taxonomy" id="42354"/>
    <lineage>
        <taxon>Bacteria</taxon>
        <taxon>Pseudomonadati</taxon>
        <taxon>Pseudomonadota</taxon>
        <taxon>Betaproteobacteria</taxon>
        <taxon>Nitrosomonadales</taxon>
        <taxon>Nitrosomonadaceae</taxon>
        <taxon>Nitrosomonas</taxon>
    </lineage>
</organism>
<keyword evidence="3" id="KW-1185">Reference proteome</keyword>
<evidence type="ECO:0000313" key="3">
    <source>
        <dbReference type="Proteomes" id="UP000198814"/>
    </source>
</evidence>
<reference evidence="3" key="1">
    <citation type="submission" date="2016-10" db="EMBL/GenBank/DDBJ databases">
        <authorList>
            <person name="Varghese N."/>
            <person name="Submissions S."/>
        </authorList>
    </citation>
    <scope>NUCLEOTIDE SEQUENCE [LARGE SCALE GENOMIC DNA]</scope>
    <source>
        <strain evidence="3">Nm76</strain>
    </source>
</reference>
<proteinExistence type="predicted"/>
<dbReference type="STRING" id="42354.SAMN05216333_105103"/>
<dbReference type="RefSeq" id="WP_218131632.1">
    <property type="nucleotide sequence ID" value="NZ_FNOE01000005.1"/>
</dbReference>
<accession>A0A1H8MIN9</accession>
<feature type="transmembrane region" description="Helical" evidence="1">
    <location>
        <begin position="87"/>
        <end position="104"/>
    </location>
</feature>
<gene>
    <name evidence="2" type="ORF">SAMN05216333_105103</name>
</gene>
<keyword evidence="1" id="KW-0472">Membrane</keyword>
<dbReference type="AlphaFoldDB" id="A0A1H8MIN9"/>
<sequence>MKKPVPPVKFFPLLLLIALLLITSPLVFAHTGDGCHRLMGLTSAWQRNAIQYIAASYAAGFMLATMLLHLCGIGLALLCKKFTGTRWIRFSGIIIAGYGGFLLIP</sequence>
<dbReference type="EMBL" id="FODO01000005">
    <property type="protein sequence ID" value="SEO17078.1"/>
    <property type="molecule type" value="Genomic_DNA"/>
</dbReference>
<dbReference type="Pfam" id="PF04955">
    <property type="entry name" value="HupE_UreJ"/>
    <property type="match status" value="1"/>
</dbReference>
<dbReference type="Proteomes" id="UP000198814">
    <property type="component" value="Unassembled WGS sequence"/>
</dbReference>